<evidence type="ECO:0000313" key="3">
    <source>
        <dbReference type="Proteomes" id="UP000295757"/>
    </source>
</evidence>
<keyword evidence="1" id="KW-1133">Transmembrane helix</keyword>
<sequence>MKYNKLNKYLWISYLSITFFILFITFFALFVSDVTSFTNILSGNNIFFLSWSIAFYAFIIWFHLISYRFILVRKSSLNKLQKFLFIWVPLFIIYKNKELLTKNPLKINQPKIKFLWYATLLFTLWIILFLSVDLRPLLFSKYQPFMVSYFFVAFPGLISITIISLIEKFLSV</sequence>
<keyword evidence="1" id="KW-0812">Transmembrane</keyword>
<feature type="transmembrane region" description="Helical" evidence="1">
    <location>
        <begin position="12"/>
        <end position="31"/>
    </location>
</feature>
<evidence type="ECO:0000256" key="1">
    <source>
        <dbReference type="SAM" id="Phobius"/>
    </source>
</evidence>
<dbReference type="EMBL" id="SOCN01000001">
    <property type="protein sequence ID" value="TDV24124.1"/>
    <property type="molecule type" value="Genomic_DNA"/>
</dbReference>
<proteinExistence type="predicted"/>
<organism evidence="2 3">
    <name type="scientific">Mycoplasmopsis mustelae</name>
    <dbReference type="NCBI Taxonomy" id="171289"/>
    <lineage>
        <taxon>Bacteria</taxon>
        <taxon>Bacillati</taxon>
        <taxon>Mycoplasmatota</taxon>
        <taxon>Mycoplasmoidales</taxon>
        <taxon>Metamycoplasmataceae</taxon>
        <taxon>Mycoplasmopsis</taxon>
    </lineage>
</organism>
<feature type="transmembrane region" description="Helical" evidence="1">
    <location>
        <begin position="46"/>
        <end position="65"/>
    </location>
</feature>
<dbReference type="AlphaFoldDB" id="A0A4R7UER6"/>
<accession>A0A4R7UER6</accession>
<reference evidence="2 3" key="1">
    <citation type="submission" date="2019-03" db="EMBL/GenBank/DDBJ databases">
        <title>Genomic Encyclopedia of Archaeal and Bacterial Type Strains, Phase II (KMG-II): from individual species to whole genera.</title>
        <authorList>
            <person name="Goeker M."/>
        </authorList>
    </citation>
    <scope>NUCLEOTIDE SEQUENCE [LARGE SCALE GENOMIC DNA]</scope>
    <source>
        <strain evidence="2 3">ATCC 35214</strain>
    </source>
</reference>
<keyword evidence="3" id="KW-1185">Reference proteome</keyword>
<protein>
    <recommendedName>
        <fullName evidence="4">DUF4328 domain-containing protein</fullName>
    </recommendedName>
</protein>
<dbReference type="Proteomes" id="UP000295757">
    <property type="component" value="Unassembled WGS sequence"/>
</dbReference>
<keyword evidence="1" id="KW-0472">Membrane</keyword>
<comment type="caution">
    <text evidence="2">The sequence shown here is derived from an EMBL/GenBank/DDBJ whole genome shotgun (WGS) entry which is preliminary data.</text>
</comment>
<evidence type="ECO:0000313" key="2">
    <source>
        <dbReference type="EMBL" id="TDV24124.1"/>
    </source>
</evidence>
<gene>
    <name evidence="2" type="ORF">BCF59_0071</name>
</gene>
<name>A0A4R7UER6_9BACT</name>
<evidence type="ECO:0008006" key="4">
    <source>
        <dbReference type="Google" id="ProtNLM"/>
    </source>
</evidence>
<feature type="transmembrane region" description="Helical" evidence="1">
    <location>
        <begin position="146"/>
        <end position="166"/>
    </location>
</feature>
<feature type="transmembrane region" description="Helical" evidence="1">
    <location>
        <begin position="114"/>
        <end position="134"/>
    </location>
</feature>